<name>A0ABY1QPN0_9BACT</name>
<sequence>MAAFRELRMISKVWADVESSLVIATLDCLCQKVLANNHGLIRFDLLFSRGGPVLATTSF</sequence>
<accession>A0ABY1QPN0</accession>
<evidence type="ECO:0000313" key="1">
    <source>
        <dbReference type="EMBL" id="SMP76424.1"/>
    </source>
</evidence>
<protein>
    <submittedName>
        <fullName evidence="1">Uncharacterized protein</fullName>
    </submittedName>
</protein>
<proteinExistence type="predicted"/>
<organism evidence="1 2">
    <name type="scientific">Neorhodopirellula lusitana</name>
    <dbReference type="NCBI Taxonomy" id="445327"/>
    <lineage>
        <taxon>Bacteria</taxon>
        <taxon>Pseudomonadati</taxon>
        <taxon>Planctomycetota</taxon>
        <taxon>Planctomycetia</taxon>
        <taxon>Pirellulales</taxon>
        <taxon>Pirellulaceae</taxon>
        <taxon>Neorhodopirellula</taxon>
    </lineage>
</organism>
<keyword evidence="2" id="KW-1185">Reference proteome</keyword>
<evidence type="ECO:0000313" key="2">
    <source>
        <dbReference type="Proteomes" id="UP001158067"/>
    </source>
</evidence>
<comment type="caution">
    <text evidence="1">The sequence shown here is derived from an EMBL/GenBank/DDBJ whole genome shotgun (WGS) entry which is preliminary data.</text>
</comment>
<dbReference type="Proteomes" id="UP001158067">
    <property type="component" value="Unassembled WGS sequence"/>
</dbReference>
<dbReference type="EMBL" id="FXUG01000021">
    <property type="protein sequence ID" value="SMP76424.1"/>
    <property type="molecule type" value="Genomic_DNA"/>
</dbReference>
<reference evidence="1 2" key="1">
    <citation type="submission" date="2017-05" db="EMBL/GenBank/DDBJ databases">
        <authorList>
            <person name="Varghese N."/>
            <person name="Submissions S."/>
        </authorList>
    </citation>
    <scope>NUCLEOTIDE SEQUENCE [LARGE SCALE GENOMIC DNA]</scope>
    <source>
        <strain evidence="1 2">DSM 25457</strain>
    </source>
</reference>
<gene>
    <name evidence="1" type="ORF">SAMN06265222_12141</name>
</gene>